<dbReference type="RefSeq" id="WP_310301481.1">
    <property type="nucleotide sequence ID" value="NZ_BAAAPS010000008.1"/>
</dbReference>
<evidence type="ECO:0000313" key="4">
    <source>
        <dbReference type="Proteomes" id="UP001183648"/>
    </source>
</evidence>
<gene>
    <name evidence="3" type="ORF">J2S63_001802</name>
</gene>
<sequence length="371" mass="40455">MSPAAEPPAPTPSGRLARPRRRAVVAGVTVVVLAVSGLAVRLAVSDGGPDHPEGSARQSASRTERCGPLSSREVHGQRPAHLPRRLTRFWGDEAICRGMWLGGRIGRFVPQGLAVQGRTGWVTGYNGSAPRSKRACRLLQIDLRRARVVKVQAKLQGAVPGRGTTYCRHGGAVVADGPKRLWVVETRRLWLLDPHRIGHQDAVRRVWRLEDGVRGSVGVLVPGRGLGLGRHAAPGKGRIDWFDPRRIRRSPRGVLRARETDHAPSGLQGLTYGRLRERAAKGLWVTMTRSGCGVLIGPRGQRVPVVPGAEGIAFDGRGGLWMLSEASVRLYYDRGDAVVPQLVRYSVADLADQMSLPGGQRKVRRCLRIDR</sequence>
<keyword evidence="2" id="KW-1133">Transmembrane helix</keyword>
<keyword evidence="2" id="KW-0812">Transmembrane</keyword>
<name>A0ABU2BW53_9ACTN</name>
<dbReference type="Proteomes" id="UP001183648">
    <property type="component" value="Unassembled WGS sequence"/>
</dbReference>
<evidence type="ECO:0000256" key="2">
    <source>
        <dbReference type="SAM" id="Phobius"/>
    </source>
</evidence>
<dbReference type="EMBL" id="JAVDYG010000001">
    <property type="protein sequence ID" value="MDR7362249.1"/>
    <property type="molecule type" value="Genomic_DNA"/>
</dbReference>
<evidence type="ECO:0000313" key="3">
    <source>
        <dbReference type="EMBL" id="MDR7362249.1"/>
    </source>
</evidence>
<feature type="region of interest" description="Disordered" evidence="1">
    <location>
        <begin position="44"/>
        <end position="78"/>
    </location>
</feature>
<accession>A0ABU2BW53</accession>
<keyword evidence="4" id="KW-1185">Reference proteome</keyword>
<feature type="transmembrane region" description="Helical" evidence="2">
    <location>
        <begin position="23"/>
        <end position="44"/>
    </location>
</feature>
<proteinExistence type="predicted"/>
<comment type="caution">
    <text evidence="3">The sequence shown here is derived from an EMBL/GenBank/DDBJ whole genome shotgun (WGS) entry which is preliminary data.</text>
</comment>
<evidence type="ECO:0000256" key="1">
    <source>
        <dbReference type="SAM" id="MobiDB-lite"/>
    </source>
</evidence>
<reference evidence="3 4" key="1">
    <citation type="submission" date="2023-07" db="EMBL/GenBank/DDBJ databases">
        <title>Sequencing the genomes of 1000 actinobacteria strains.</title>
        <authorList>
            <person name="Klenk H.-P."/>
        </authorList>
    </citation>
    <scope>NUCLEOTIDE SEQUENCE [LARGE SCALE GENOMIC DNA]</scope>
    <source>
        <strain evidence="3 4">DSM 19426</strain>
    </source>
</reference>
<keyword evidence="2" id="KW-0472">Membrane</keyword>
<organism evidence="3 4">
    <name type="scientific">Nocardioides marmoribigeumensis</name>
    <dbReference type="NCBI Taxonomy" id="433649"/>
    <lineage>
        <taxon>Bacteria</taxon>
        <taxon>Bacillati</taxon>
        <taxon>Actinomycetota</taxon>
        <taxon>Actinomycetes</taxon>
        <taxon>Propionibacteriales</taxon>
        <taxon>Nocardioidaceae</taxon>
        <taxon>Nocardioides</taxon>
    </lineage>
</organism>
<protein>
    <submittedName>
        <fullName evidence="3">Uncharacterized protein</fullName>
    </submittedName>
</protein>